<feature type="non-terminal residue" evidence="1">
    <location>
        <position position="98"/>
    </location>
</feature>
<evidence type="ECO:0000313" key="1">
    <source>
        <dbReference type="EMBL" id="GFH23664.1"/>
    </source>
</evidence>
<name>A0A699ZY81_HAELA</name>
<dbReference type="EMBL" id="BLLF01002328">
    <property type="protein sequence ID" value="GFH23664.1"/>
    <property type="molecule type" value="Genomic_DNA"/>
</dbReference>
<evidence type="ECO:0000313" key="2">
    <source>
        <dbReference type="Proteomes" id="UP000485058"/>
    </source>
</evidence>
<sequence>MQRLSKDCAQCDSGQYKKAAFASLRSLTRRRQSLPTPSTVHKMGIGLAIRHILPRALARALSLLKVSQPGANNKIRVRGELQCSQNPAQETLATSRAC</sequence>
<organism evidence="1 2">
    <name type="scientific">Haematococcus lacustris</name>
    <name type="common">Green alga</name>
    <name type="synonym">Haematococcus pluvialis</name>
    <dbReference type="NCBI Taxonomy" id="44745"/>
    <lineage>
        <taxon>Eukaryota</taxon>
        <taxon>Viridiplantae</taxon>
        <taxon>Chlorophyta</taxon>
        <taxon>core chlorophytes</taxon>
        <taxon>Chlorophyceae</taxon>
        <taxon>CS clade</taxon>
        <taxon>Chlamydomonadales</taxon>
        <taxon>Haematococcaceae</taxon>
        <taxon>Haematococcus</taxon>
    </lineage>
</organism>
<proteinExistence type="predicted"/>
<accession>A0A699ZY81</accession>
<reference evidence="1 2" key="1">
    <citation type="submission" date="2020-02" db="EMBL/GenBank/DDBJ databases">
        <title>Draft genome sequence of Haematococcus lacustris strain NIES-144.</title>
        <authorList>
            <person name="Morimoto D."/>
            <person name="Nakagawa S."/>
            <person name="Yoshida T."/>
            <person name="Sawayama S."/>
        </authorList>
    </citation>
    <scope>NUCLEOTIDE SEQUENCE [LARGE SCALE GENOMIC DNA]</scope>
    <source>
        <strain evidence="1 2">NIES-144</strain>
    </source>
</reference>
<protein>
    <submittedName>
        <fullName evidence="1">Uncharacterized protein</fullName>
    </submittedName>
</protein>
<feature type="non-terminal residue" evidence="1">
    <location>
        <position position="1"/>
    </location>
</feature>
<comment type="caution">
    <text evidence="1">The sequence shown here is derived from an EMBL/GenBank/DDBJ whole genome shotgun (WGS) entry which is preliminary data.</text>
</comment>
<gene>
    <name evidence="1" type="ORF">HaLaN_21310</name>
</gene>
<dbReference type="AlphaFoldDB" id="A0A699ZY81"/>
<keyword evidence="2" id="KW-1185">Reference proteome</keyword>
<dbReference type="Proteomes" id="UP000485058">
    <property type="component" value="Unassembled WGS sequence"/>
</dbReference>